<dbReference type="InterPro" id="IPR029044">
    <property type="entry name" value="Nucleotide-diphossugar_trans"/>
</dbReference>
<evidence type="ECO:0000313" key="3">
    <source>
        <dbReference type="Proteomes" id="UP000198702"/>
    </source>
</evidence>
<dbReference type="GO" id="GO:0016740">
    <property type="term" value="F:transferase activity"/>
    <property type="evidence" value="ECO:0007669"/>
    <property type="project" value="UniProtKB-KW"/>
</dbReference>
<comment type="caution">
    <text evidence="2">The sequence shown here is derived from an EMBL/GenBank/DDBJ whole genome shotgun (WGS) entry which is preliminary data.</text>
</comment>
<sequence length="331" mass="36880">MSADITIAFVTYGSGDRIGHLERGIRSALDSKHRVVVVMNGAASGFEKQVREDFSGNRMVEIYRLSENLGSAGGFRAAIRLALTQANPVSDYVLLLDDDDLLGAGSVQKAVAMSRQFANARGGALVSMAKQREGRETADEPPAIKRSSFLNFDLSQTVVRRIRRVLRLRSEVRGDLLCFAPYAGLLLPRMAALEVINRDAPDYLLYEDDVEQTFGLVSAGFALVHSSDALIIDMNSSWAGEAGRKTNRWATIAAGQPDFRTYYYLRNRAHFEKFAWRQSSARYWINRSVMLSLLAILCARYGNRAQFRYIVGAIRDGEEGRLGRNPLYPLP</sequence>
<dbReference type="SUPFAM" id="SSF53448">
    <property type="entry name" value="Nucleotide-diphospho-sugar transferases"/>
    <property type="match status" value="1"/>
</dbReference>
<organism evidence="2 3">
    <name type="scientific">Microbacterium saccharophilum</name>
    <dbReference type="NCBI Taxonomy" id="1213358"/>
    <lineage>
        <taxon>Bacteria</taxon>
        <taxon>Bacillati</taxon>
        <taxon>Actinomycetota</taxon>
        <taxon>Actinomycetes</taxon>
        <taxon>Micrococcales</taxon>
        <taxon>Microbacteriaceae</taxon>
        <taxon>Microbacterium</taxon>
    </lineage>
</organism>
<evidence type="ECO:0000259" key="1">
    <source>
        <dbReference type="Pfam" id="PF00535"/>
    </source>
</evidence>
<gene>
    <name evidence="2" type="ORF">SAMN04487751_2104</name>
</gene>
<name>A0A7Z7D1P7_9MICO</name>
<evidence type="ECO:0000313" key="2">
    <source>
        <dbReference type="EMBL" id="SFI55705.1"/>
    </source>
</evidence>
<protein>
    <submittedName>
        <fullName evidence="2">Glycosyltransferase, GT2 family</fullName>
    </submittedName>
</protein>
<keyword evidence="2" id="KW-0808">Transferase</keyword>
<dbReference type="Proteomes" id="UP000198702">
    <property type="component" value="Unassembled WGS sequence"/>
</dbReference>
<feature type="domain" description="Glycosyltransferase 2-like" evidence="1">
    <location>
        <begin position="20"/>
        <end position="113"/>
    </location>
</feature>
<dbReference type="Pfam" id="PF00535">
    <property type="entry name" value="Glycos_transf_2"/>
    <property type="match status" value="1"/>
</dbReference>
<dbReference type="AlphaFoldDB" id="A0A7Z7D1P7"/>
<proteinExistence type="predicted"/>
<dbReference type="EMBL" id="FOQZ01000003">
    <property type="protein sequence ID" value="SFI55705.1"/>
    <property type="molecule type" value="Genomic_DNA"/>
</dbReference>
<dbReference type="Gene3D" id="3.90.550.10">
    <property type="entry name" value="Spore Coat Polysaccharide Biosynthesis Protein SpsA, Chain A"/>
    <property type="match status" value="1"/>
</dbReference>
<dbReference type="InterPro" id="IPR001173">
    <property type="entry name" value="Glyco_trans_2-like"/>
</dbReference>
<accession>A0A7Z7D1P7</accession>
<reference evidence="2 3" key="1">
    <citation type="submission" date="2016-10" db="EMBL/GenBank/DDBJ databases">
        <authorList>
            <person name="Varghese N."/>
            <person name="Submissions S."/>
        </authorList>
    </citation>
    <scope>NUCLEOTIDE SEQUENCE [LARGE SCALE GENOMIC DNA]</scope>
    <source>
        <strain evidence="2 3">UNC380MFSha3.1</strain>
    </source>
</reference>
<dbReference type="RefSeq" id="WP_081782622.1">
    <property type="nucleotide sequence ID" value="NZ_FOQZ01000003.1"/>
</dbReference>